<dbReference type="Pfam" id="PF00975">
    <property type="entry name" value="Thioesterase"/>
    <property type="match status" value="1"/>
</dbReference>
<dbReference type="InterPro" id="IPR012223">
    <property type="entry name" value="TEII"/>
</dbReference>
<dbReference type="AlphaFoldDB" id="A0A2A3X002"/>
<reference evidence="4 6" key="2">
    <citation type="submission" date="2018-10" db="EMBL/GenBank/DDBJ databases">
        <title>Brevibacterium genomes from Austrain hard cheese rinds.</title>
        <authorList>
            <person name="Anast J.M."/>
            <person name="Dzieciol M."/>
            <person name="Schultz D.L."/>
            <person name="Mann E."/>
            <person name="Wagner M."/>
            <person name="Schmitz-Esser S."/>
        </authorList>
    </citation>
    <scope>NUCLEOTIDE SEQUENCE [LARGE SCALE GENOMIC DNA]</scope>
    <source>
        <strain evidence="4 6">L261</strain>
    </source>
</reference>
<dbReference type="EMBL" id="NRGX01000001">
    <property type="protein sequence ID" value="PCC16837.1"/>
    <property type="molecule type" value="Genomic_DNA"/>
</dbReference>
<name>A0A2A3X002_BREAU</name>
<dbReference type="Proteomes" id="UP000218377">
    <property type="component" value="Unassembled WGS sequence"/>
</dbReference>
<dbReference type="PANTHER" id="PTHR11487:SF0">
    <property type="entry name" value="S-ACYL FATTY ACID SYNTHASE THIOESTERASE, MEDIUM CHAIN"/>
    <property type="match status" value="1"/>
</dbReference>
<comment type="caution">
    <text evidence="3">The sequence shown here is derived from an EMBL/GenBank/DDBJ whole genome shotgun (WGS) entry which is preliminary data.</text>
</comment>
<dbReference type="Proteomes" id="UP000297736">
    <property type="component" value="Unassembled WGS sequence"/>
</dbReference>
<comment type="similarity">
    <text evidence="1">Belongs to the thioesterase family.</text>
</comment>
<evidence type="ECO:0000313" key="3">
    <source>
        <dbReference type="EMBL" id="PCC16837.1"/>
    </source>
</evidence>
<evidence type="ECO:0000313" key="4">
    <source>
        <dbReference type="EMBL" id="TGD36530.1"/>
    </source>
</evidence>
<reference evidence="3 5" key="1">
    <citation type="journal article" date="2017" name="Elife">
        <title>Extensive horizontal gene transfer in cheese-associated bacteria.</title>
        <authorList>
            <person name="Bonham K.S."/>
            <person name="Wolfe B.E."/>
            <person name="Dutton R.J."/>
        </authorList>
    </citation>
    <scope>NUCLEOTIDE SEQUENCE [LARGE SCALE GENOMIC DNA]</scope>
    <source>
        <strain evidence="3 5">JB5</strain>
    </source>
</reference>
<evidence type="ECO:0000313" key="5">
    <source>
        <dbReference type="Proteomes" id="UP000218377"/>
    </source>
</evidence>
<dbReference type="EMBL" id="RHFF01000030">
    <property type="protein sequence ID" value="TGD36530.1"/>
    <property type="molecule type" value="Genomic_DNA"/>
</dbReference>
<protein>
    <submittedName>
        <fullName evidence="4">Thioesterase</fullName>
    </submittedName>
</protein>
<sequence>MTVICLPHAGGASSYFRRWIPVTPERVELLGVQYPGREDRISEPVPGTVSALADEVAAAVASELRERPRPRWALFGHSLGAAIAFEVTRLLENQDLQPDRLIVSARHAPHIRRASTLHLASDDQLVADLRRLGGTASPVLDDPEIRSLLLATIRADYQLAETYQPSAFEPRRALTVACTPMIETPVTAIVGDRDSEASPADGRKWAAVTRGFFEIRVLRGGHFYLAEDPRTAVSEVTSAIAPELTNWPSTP</sequence>
<evidence type="ECO:0000313" key="6">
    <source>
        <dbReference type="Proteomes" id="UP000297736"/>
    </source>
</evidence>
<feature type="domain" description="Thioesterase" evidence="2">
    <location>
        <begin position="2"/>
        <end position="235"/>
    </location>
</feature>
<gene>
    <name evidence="3" type="ORF">CIK79_00080</name>
    <name evidence="4" type="ORF">EB834_19345</name>
</gene>
<dbReference type="GO" id="GO:0008610">
    <property type="term" value="P:lipid biosynthetic process"/>
    <property type="evidence" value="ECO:0007669"/>
    <property type="project" value="TreeGrafter"/>
</dbReference>
<dbReference type="InterPro" id="IPR029058">
    <property type="entry name" value="AB_hydrolase_fold"/>
</dbReference>
<proteinExistence type="inferred from homology"/>
<evidence type="ECO:0000259" key="2">
    <source>
        <dbReference type="Pfam" id="PF00975"/>
    </source>
</evidence>
<dbReference type="Gene3D" id="3.40.50.1820">
    <property type="entry name" value="alpha/beta hydrolase"/>
    <property type="match status" value="1"/>
</dbReference>
<dbReference type="RefSeq" id="WP_096157089.1">
    <property type="nucleotide sequence ID" value="NZ_NRGX01000001.1"/>
</dbReference>
<evidence type="ECO:0000256" key="1">
    <source>
        <dbReference type="ARBA" id="ARBA00007169"/>
    </source>
</evidence>
<dbReference type="PANTHER" id="PTHR11487">
    <property type="entry name" value="THIOESTERASE"/>
    <property type="match status" value="1"/>
</dbReference>
<dbReference type="SUPFAM" id="SSF53474">
    <property type="entry name" value="alpha/beta-Hydrolases"/>
    <property type="match status" value="1"/>
</dbReference>
<dbReference type="InterPro" id="IPR001031">
    <property type="entry name" value="Thioesterase"/>
</dbReference>
<organism evidence="3 5">
    <name type="scientific">Brevibacterium aurantiacum</name>
    <dbReference type="NCBI Taxonomy" id="273384"/>
    <lineage>
        <taxon>Bacteria</taxon>
        <taxon>Bacillati</taxon>
        <taxon>Actinomycetota</taxon>
        <taxon>Actinomycetes</taxon>
        <taxon>Micrococcales</taxon>
        <taxon>Brevibacteriaceae</taxon>
        <taxon>Brevibacterium</taxon>
    </lineage>
</organism>
<accession>A0A2A3X002</accession>